<evidence type="ECO:0000256" key="1">
    <source>
        <dbReference type="SAM" id="MobiDB-lite"/>
    </source>
</evidence>
<evidence type="ECO:0000313" key="4">
    <source>
        <dbReference type="Proteomes" id="UP001231189"/>
    </source>
</evidence>
<dbReference type="Proteomes" id="UP001231189">
    <property type="component" value="Unassembled WGS sequence"/>
</dbReference>
<reference evidence="3" key="1">
    <citation type="submission" date="2023-07" db="EMBL/GenBank/DDBJ databases">
        <title>A chromosome-level genome assembly of Lolium multiflorum.</title>
        <authorList>
            <person name="Chen Y."/>
            <person name="Copetti D."/>
            <person name="Kolliker R."/>
            <person name="Studer B."/>
        </authorList>
    </citation>
    <scope>NUCLEOTIDE SEQUENCE</scope>
    <source>
        <strain evidence="3">02402/16</strain>
        <tissue evidence="3">Leaf</tissue>
    </source>
</reference>
<sequence>MALASAADDTAAVSDDDRRPWEPPFDASKPAPPISYPITDLAALASRSYLSEASNFHLPFNRASTPLPCPGRRSRRAAASSCATTCRAVLGTFITEWVEGAQICKEVLATKDSAHMYAERLAELAAALGFDGWLINIEVELDIQFIDNLKEFVNHLTKTMHAAVPGSLVIWYDAVTVNGDLGWQDKLNKYNKPFFDLCDGIFVNYTWKEKYPQDSAAAAGDRKYDVYMGIDVFGRNTYGGGQWDTNVALDLLKKDDISTAIFAPGWIYETNQPPDFQSAQNRWWGLVEKSWGVLQSYPKELPFYSDFDQGHGYQVCYEGRQVSGDPWNNISCQSYQPMLKYTGDEVQTQVQTSINFKDEQFSGGGCVTVKGSLEQNVIFSEQLFNGGLSMEDGSVLLFYSVNADANCVVGLSLDLSSRNKGNTSILIADDITTFHRKKQNRMYSSYVQSDKVAPQAPDNQNWVLYQATVQSSVNYTLTGINIVCTLKTTGSQYRNRGRWKLGGKWKQIVSLPCIARPYKYSEQQ</sequence>
<dbReference type="GO" id="GO:0005829">
    <property type="term" value="C:cytosol"/>
    <property type="evidence" value="ECO:0007669"/>
    <property type="project" value="UniProtKB-SubCell"/>
</dbReference>
<evidence type="ECO:0000259" key="2">
    <source>
        <dbReference type="Pfam" id="PF03644"/>
    </source>
</evidence>
<dbReference type="Pfam" id="PF03644">
    <property type="entry name" value="Glyco_hydro_85"/>
    <property type="match status" value="1"/>
</dbReference>
<dbReference type="PANTHER" id="PTHR13246">
    <property type="entry name" value="ENDO BETA N-ACETYLGLUCOSAMINIDASE"/>
    <property type="match status" value="1"/>
</dbReference>
<proteinExistence type="predicted"/>
<name>A0AAD8PJV1_LOLMU</name>
<accession>A0AAD8PJV1</accession>
<keyword evidence="4" id="KW-1185">Reference proteome</keyword>
<feature type="compositionally biased region" description="Low complexity" evidence="1">
    <location>
        <begin position="1"/>
        <end position="13"/>
    </location>
</feature>
<protein>
    <recommendedName>
        <fullName evidence="2">Cytosolic endo-beta-N-acetylglucosaminidase TIM barrel domain-containing protein</fullName>
    </recommendedName>
</protein>
<dbReference type="GO" id="GO:0033925">
    <property type="term" value="F:mannosyl-glycoprotein endo-beta-N-acetylglucosaminidase activity"/>
    <property type="evidence" value="ECO:0007669"/>
    <property type="project" value="UniProtKB-EC"/>
</dbReference>
<dbReference type="InterPro" id="IPR032979">
    <property type="entry name" value="ENGase"/>
</dbReference>
<dbReference type="AlphaFoldDB" id="A0AAD8PJV1"/>
<dbReference type="Gene3D" id="3.20.20.80">
    <property type="entry name" value="Glycosidases"/>
    <property type="match status" value="1"/>
</dbReference>
<comment type="caution">
    <text evidence="3">The sequence shown here is derived from an EMBL/GenBank/DDBJ whole genome shotgun (WGS) entry which is preliminary data.</text>
</comment>
<dbReference type="InterPro" id="IPR005201">
    <property type="entry name" value="TIM_ENGase"/>
</dbReference>
<evidence type="ECO:0000313" key="3">
    <source>
        <dbReference type="EMBL" id="KAK1566053.1"/>
    </source>
</evidence>
<feature type="region of interest" description="Disordered" evidence="1">
    <location>
        <begin position="1"/>
        <end position="32"/>
    </location>
</feature>
<gene>
    <name evidence="3" type="ORF">QYE76_008116</name>
</gene>
<feature type="domain" description="Cytosolic endo-beta-N-acetylglucosaminidase TIM barrel" evidence="2">
    <location>
        <begin position="88"/>
        <end position="314"/>
    </location>
</feature>
<dbReference type="Gene3D" id="2.60.120.260">
    <property type="entry name" value="Galactose-binding domain-like"/>
    <property type="match status" value="1"/>
</dbReference>
<dbReference type="EMBL" id="JAUUTY010000983">
    <property type="protein sequence ID" value="KAK1566053.1"/>
    <property type="molecule type" value="Genomic_DNA"/>
</dbReference>
<organism evidence="3 4">
    <name type="scientific">Lolium multiflorum</name>
    <name type="common">Italian ryegrass</name>
    <name type="synonym">Lolium perenne subsp. multiflorum</name>
    <dbReference type="NCBI Taxonomy" id="4521"/>
    <lineage>
        <taxon>Eukaryota</taxon>
        <taxon>Viridiplantae</taxon>
        <taxon>Streptophyta</taxon>
        <taxon>Embryophyta</taxon>
        <taxon>Tracheophyta</taxon>
        <taxon>Spermatophyta</taxon>
        <taxon>Magnoliopsida</taxon>
        <taxon>Liliopsida</taxon>
        <taxon>Poales</taxon>
        <taxon>Poaceae</taxon>
        <taxon>BOP clade</taxon>
        <taxon>Pooideae</taxon>
        <taxon>Poodae</taxon>
        <taxon>Poeae</taxon>
        <taxon>Poeae Chloroplast Group 2 (Poeae type)</taxon>
        <taxon>Loliodinae</taxon>
        <taxon>Loliinae</taxon>
        <taxon>Lolium</taxon>
    </lineage>
</organism>
<dbReference type="PANTHER" id="PTHR13246:SF1">
    <property type="entry name" value="CYTOSOLIC ENDO-BETA-N-ACETYLGLUCOSAMINIDASE"/>
    <property type="match status" value="1"/>
</dbReference>